<dbReference type="InterPro" id="IPR028431">
    <property type="entry name" value="NADP_DH_HndA-like"/>
</dbReference>
<accession>A0A0F9MTD0</accession>
<reference evidence="1" key="1">
    <citation type="journal article" date="2015" name="Nature">
        <title>Complex archaea that bridge the gap between prokaryotes and eukaryotes.</title>
        <authorList>
            <person name="Spang A."/>
            <person name="Saw J.H."/>
            <person name="Jorgensen S.L."/>
            <person name="Zaremba-Niedzwiedzka K."/>
            <person name="Martijn J."/>
            <person name="Lind A.E."/>
            <person name="van Eijk R."/>
            <person name="Schleper C."/>
            <person name="Guy L."/>
            <person name="Ettema T.J."/>
        </authorList>
    </citation>
    <scope>NUCLEOTIDE SEQUENCE</scope>
</reference>
<gene>
    <name evidence="1" type="ORF">LCGC14_1050760</name>
</gene>
<organism evidence="1">
    <name type="scientific">marine sediment metagenome</name>
    <dbReference type="NCBI Taxonomy" id="412755"/>
    <lineage>
        <taxon>unclassified sequences</taxon>
        <taxon>metagenomes</taxon>
        <taxon>ecological metagenomes</taxon>
    </lineage>
</organism>
<dbReference type="PANTHER" id="PTHR43342:SF1">
    <property type="entry name" value="BIFURCATING [FEFE] HYDROGENASE GAMMA SUBUNIT"/>
    <property type="match status" value="1"/>
</dbReference>
<dbReference type="CDD" id="cd03064">
    <property type="entry name" value="TRX_Fd_NuoE"/>
    <property type="match status" value="1"/>
</dbReference>
<evidence type="ECO:0000313" key="1">
    <source>
        <dbReference type="EMBL" id="KKN09029.1"/>
    </source>
</evidence>
<comment type="caution">
    <text evidence="1">The sequence shown here is derived from an EMBL/GenBank/DDBJ whole genome shotgun (WGS) entry which is preliminary data.</text>
</comment>
<dbReference type="EMBL" id="LAZR01004391">
    <property type="protein sequence ID" value="KKN09029.1"/>
    <property type="molecule type" value="Genomic_DNA"/>
</dbReference>
<sequence>MSELFDLFERDLNIKDGGTTDDLRFSLETVNCVGCCGQSPVVTVNDDIYGYMKQTQVPKIVKQYK</sequence>
<dbReference type="AlphaFoldDB" id="A0A0F9MTD0"/>
<dbReference type="InterPro" id="IPR042128">
    <property type="entry name" value="NuoE_dom"/>
</dbReference>
<dbReference type="Pfam" id="PF01257">
    <property type="entry name" value="2Fe-2S_thioredx"/>
    <property type="match status" value="1"/>
</dbReference>
<proteinExistence type="predicted"/>
<dbReference type="SUPFAM" id="SSF52833">
    <property type="entry name" value="Thioredoxin-like"/>
    <property type="match status" value="1"/>
</dbReference>
<protein>
    <submittedName>
        <fullName evidence="1">Uncharacterized protein</fullName>
    </submittedName>
</protein>
<dbReference type="InterPro" id="IPR036249">
    <property type="entry name" value="Thioredoxin-like_sf"/>
</dbReference>
<dbReference type="Gene3D" id="3.40.30.10">
    <property type="entry name" value="Glutaredoxin"/>
    <property type="match status" value="1"/>
</dbReference>
<dbReference type="PANTHER" id="PTHR43342">
    <property type="entry name" value="NADH-QUINONE OXIDOREDUCTASE, E SUBUNIT"/>
    <property type="match status" value="1"/>
</dbReference>
<name>A0A0F9MTD0_9ZZZZ</name>